<evidence type="ECO:0000256" key="3">
    <source>
        <dbReference type="ARBA" id="ARBA00022729"/>
    </source>
</evidence>
<evidence type="ECO:0000256" key="2">
    <source>
        <dbReference type="ARBA" id="ARBA00022448"/>
    </source>
</evidence>
<keyword evidence="3 5" id="KW-0732">Signal</keyword>
<proteinExistence type="predicted"/>
<evidence type="ECO:0000256" key="5">
    <source>
        <dbReference type="SAM" id="SignalP"/>
    </source>
</evidence>
<keyword evidence="7" id="KW-1185">Reference proteome</keyword>
<accession>A0A941AXS5</accession>
<organism evidence="6 7">
    <name type="scientific">Streptomyces tagetis</name>
    <dbReference type="NCBI Taxonomy" id="2820809"/>
    <lineage>
        <taxon>Bacteria</taxon>
        <taxon>Bacillati</taxon>
        <taxon>Actinomycetota</taxon>
        <taxon>Actinomycetes</taxon>
        <taxon>Kitasatosporales</taxon>
        <taxon>Streptomycetaceae</taxon>
        <taxon>Streptomyces</taxon>
    </lineage>
</organism>
<reference evidence="6" key="1">
    <citation type="submission" date="2021-04" db="EMBL/GenBank/DDBJ databases">
        <title>Genome seq and assembly of Streptomyces sp. RG38.</title>
        <authorList>
            <person name="Chhetri G."/>
        </authorList>
    </citation>
    <scope>NUCLEOTIDE SEQUENCE</scope>
    <source>
        <strain evidence="6">RG38</strain>
    </source>
</reference>
<evidence type="ECO:0000256" key="4">
    <source>
        <dbReference type="ARBA" id="ARBA00022764"/>
    </source>
</evidence>
<feature type="signal peptide" evidence="5">
    <location>
        <begin position="1"/>
        <end position="25"/>
    </location>
</feature>
<dbReference type="PANTHER" id="PTHR30006">
    <property type="entry name" value="THIAMINE-BINDING PERIPLASMIC PROTEIN-RELATED"/>
    <property type="match status" value="1"/>
</dbReference>
<dbReference type="GO" id="GO:0015888">
    <property type="term" value="P:thiamine transport"/>
    <property type="evidence" value="ECO:0007669"/>
    <property type="project" value="TreeGrafter"/>
</dbReference>
<comment type="subcellular location">
    <subcellularLocation>
        <location evidence="1">Periplasm</location>
    </subcellularLocation>
</comment>
<keyword evidence="4" id="KW-0574">Periplasm</keyword>
<dbReference type="GO" id="GO:0030975">
    <property type="term" value="F:thiamine binding"/>
    <property type="evidence" value="ECO:0007669"/>
    <property type="project" value="TreeGrafter"/>
</dbReference>
<keyword evidence="2" id="KW-0813">Transport</keyword>
<dbReference type="InterPro" id="IPR006059">
    <property type="entry name" value="SBP"/>
</dbReference>
<sequence length="356" mass="39541">MRRRFTRARGVQLAALFAAGSLMLAGCGSDKGQNSSGPQTLTWASTGGQFQDNEIEALQKPFTEKTGTKFKNVSPADPAQVRAMVESGRPVWDLANMSWIYAGAYCDKFYEKLDHRDLDRSLFPEGTTGDCFVPTYRFANVFAYNADLYKGEQPDNIKDFFDTKRFPGKRIVFDYPKNGLLESALVADGVDPKDLYPLDVERALRKLDTIKDQLVFAPSYGAVQQMLVDKQAAMVITVTARAIATAESGANLKAVWDFNTTDIGALVIPKGTPRADLAQDAIAFAIEPEQAKAYAALTGTAPARTDVDIESIDYSDVQKSFNAFLPDRGRLAEQDKKWWIENTDKVLERWTEWKIG</sequence>
<name>A0A941AXS5_9ACTN</name>
<evidence type="ECO:0000313" key="7">
    <source>
        <dbReference type="Proteomes" id="UP000677875"/>
    </source>
</evidence>
<dbReference type="PROSITE" id="PS51257">
    <property type="entry name" value="PROKAR_LIPOPROTEIN"/>
    <property type="match status" value="1"/>
</dbReference>
<evidence type="ECO:0000256" key="1">
    <source>
        <dbReference type="ARBA" id="ARBA00004418"/>
    </source>
</evidence>
<gene>
    <name evidence="6" type="ORF">J5Y05_08470</name>
</gene>
<dbReference type="SUPFAM" id="SSF53850">
    <property type="entry name" value="Periplasmic binding protein-like II"/>
    <property type="match status" value="1"/>
</dbReference>
<dbReference type="EMBL" id="JAGPNL010000002">
    <property type="protein sequence ID" value="MBQ0826539.1"/>
    <property type="molecule type" value="Genomic_DNA"/>
</dbReference>
<comment type="caution">
    <text evidence="6">The sequence shown here is derived from an EMBL/GenBank/DDBJ whole genome shotgun (WGS) entry which is preliminary data.</text>
</comment>
<dbReference type="Pfam" id="PF13416">
    <property type="entry name" value="SBP_bac_8"/>
    <property type="match status" value="1"/>
</dbReference>
<dbReference type="AlphaFoldDB" id="A0A941AXS5"/>
<dbReference type="GO" id="GO:0030976">
    <property type="term" value="F:thiamine pyrophosphate binding"/>
    <property type="evidence" value="ECO:0007669"/>
    <property type="project" value="TreeGrafter"/>
</dbReference>
<feature type="chain" id="PRO_5039212306" evidence="5">
    <location>
        <begin position="26"/>
        <end position="356"/>
    </location>
</feature>
<evidence type="ECO:0000313" key="6">
    <source>
        <dbReference type="EMBL" id="MBQ0826539.1"/>
    </source>
</evidence>
<dbReference type="Proteomes" id="UP000677875">
    <property type="component" value="Unassembled WGS sequence"/>
</dbReference>
<dbReference type="RefSeq" id="WP_210869910.1">
    <property type="nucleotide sequence ID" value="NZ_JAGPNL010000002.1"/>
</dbReference>
<dbReference type="Gene3D" id="3.40.190.10">
    <property type="entry name" value="Periplasmic binding protein-like II"/>
    <property type="match status" value="2"/>
</dbReference>
<dbReference type="PANTHER" id="PTHR30006:SF3">
    <property type="entry name" value="THIAMINE-BINDING PERIPLASMIC PROTEIN"/>
    <property type="match status" value="1"/>
</dbReference>
<protein>
    <submittedName>
        <fullName evidence="6">Extracellular solute-binding protein</fullName>
    </submittedName>
</protein>
<dbReference type="GO" id="GO:0030288">
    <property type="term" value="C:outer membrane-bounded periplasmic space"/>
    <property type="evidence" value="ECO:0007669"/>
    <property type="project" value="TreeGrafter"/>
</dbReference>